<dbReference type="SUPFAM" id="SSF102546">
    <property type="entry name" value="RbsD-like"/>
    <property type="match status" value="1"/>
</dbReference>
<dbReference type="STRING" id="156892.BM477_00195"/>
<sequence>MLKNIDPRLSPELLMNLAEMGHGDEIVIADGNFPGASVNPNCLRYDTSGVPNLLEAVLSVLPLDPYSDWQYGLMETVGDDPTPPIWSEYKDLVEAAYPGATVKQIERFEFYERARQAFAVVVTGETALYANIILKKGVVTP</sequence>
<comment type="catalytic activity">
    <reaction evidence="3">
        <text>alpha-L-fucose = beta-L-fucose</text>
        <dbReference type="Rhea" id="RHEA:25580"/>
        <dbReference type="ChEBI" id="CHEBI:42548"/>
        <dbReference type="ChEBI" id="CHEBI:42589"/>
        <dbReference type="EC" id="5.1.3.29"/>
    </reaction>
</comment>
<protein>
    <submittedName>
        <fullName evidence="4">Fucose isomerase</fullName>
    </submittedName>
</protein>
<evidence type="ECO:0000256" key="3">
    <source>
        <dbReference type="ARBA" id="ARBA00036324"/>
    </source>
</evidence>
<evidence type="ECO:0000256" key="2">
    <source>
        <dbReference type="ARBA" id="ARBA00023235"/>
    </source>
</evidence>
<dbReference type="InterPro" id="IPR050443">
    <property type="entry name" value="RbsD/FucU_mutarotase"/>
</dbReference>
<proteinExistence type="predicted"/>
<reference evidence="5" key="1">
    <citation type="submission" date="2016-11" db="EMBL/GenBank/DDBJ databases">
        <title>Actinomyces gypaetusis sp. nov. isolated from Gypaetus barbatus in Qinghai Tibet Plateau China.</title>
        <authorList>
            <person name="Meng X."/>
        </authorList>
    </citation>
    <scope>NUCLEOTIDE SEQUENCE [LARGE SCALE GENOMIC DNA]</scope>
    <source>
        <strain evidence="5">DSM 15383</strain>
    </source>
</reference>
<dbReference type="PANTHER" id="PTHR31690:SF4">
    <property type="entry name" value="FUCOSE MUTAROTASE"/>
    <property type="match status" value="1"/>
</dbReference>
<dbReference type="Proteomes" id="UP000186465">
    <property type="component" value="Unassembled WGS sequence"/>
</dbReference>
<comment type="caution">
    <text evidence="4">The sequence shown here is derived from an EMBL/GenBank/DDBJ whole genome shotgun (WGS) entry which is preliminary data.</text>
</comment>
<keyword evidence="2 4" id="KW-0413">Isomerase</keyword>
<dbReference type="RefSeq" id="WP_075360676.1">
    <property type="nucleotide sequence ID" value="NZ_MPDM01000001.1"/>
</dbReference>
<name>A0A1Q5PSL1_9ACTO</name>
<dbReference type="EMBL" id="MPDM01000001">
    <property type="protein sequence ID" value="OKL50435.1"/>
    <property type="molecule type" value="Genomic_DNA"/>
</dbReference>
<evidence type="ECO:0000313" key="4">
    <source>
        <dbReference type="EMBL" id="OKL50435.1"/>
    </source>
</evidence>
<dbReference type="GO" id="GO:0006004">
    <property type="term" value="P:fucose metabolic process"/>
    <property type="evidence" value="ECO:0007669"/>
    <property type="project" value="TreeGrafter"/>
</dbReference>
<evidence type="ECO:0000313" key="5">
    <source>
        <dbReference type="Proteomes" id="UP000186465"/>
    </source>
</evidence>
<dbReference type="Pfam" id="PF05025">
    <property type="entry name" value="RbsD_FucU"/>
    <property type="match status" value="1"/>
</dbReference>
<dbReference type="GO" id="GO:0036373">
    <property type="term" value="F:L-fucose mutarotase activity"/>
    <property type="evidence" value="ECO:0007669"/>
    <property type="project" value="UniProtKB-EC"/>
</dbReference>
<dbReference type="OrthoDB" id="9805009at2"/>
<organism evidence="4 5">
    <name type="scientific">Boudabousia marimammalium</name>
    <dbReference type="NCBI Taxonomy" id="156892"/>
    <lineage>
        <taxon>Bacteria</taxon>
        <taxon>Bacillati</taxon>
        <taxon>Actinomycetota</taxon>
        <taxon>Actinomycetes</taxon>
        <taxon>Actinomycetales</taxon>
        <taxon>Actinomycetaceae</taxon>
        <taxon>Boudabousia</taxon>
    </lineage>
</organism>
<evidence type="ECO:0000256" key="1">
    <source>
        <dbReference type="ARBA" id="ARBA00000223"/>
    </source>
</evidence>
<dbReference type="InterPro" id="IPR023750">
    <property type="entry name" value="RbsD-like_sf"/>
</dbReference>
<gene>
    <name evidence="4" type="ORF">BM477_00195</name>
</gene>
<dbReference type="Gene3D" id="3.40.1650.10">
    <property type="entry name" value="RbsD-like domain"/>
    <property type="match status" value="1"/>
</dbReference>
<accession>A0A1Q5PSL1</accession>
<comment type="catalytic activity">
    <reaction evidence="1">
        <text>beta-D-ribopyranose = beta-D-ribofuranose</text>
        <dbReference type="Rhea" id="RHEA:25432"/>
        <dbReference type="ChEBI" id="CHEBI:27476"/>
        <dbReference type="ChEBI" id="CHEBI:47002"/>
        <dbReference type="EC" id="5.4.99.62"/>
    </reaction>
</comment>
<dbReference type="InterPro" id="IPR007721">
    <property type="entry name" value="RbsD_FucU"/>
</dbReference>
<keyword evidence="5" id="KW-1185">Reference proteome</keyword>
<dbReference type="AlphaFoldDB" id="A0A1Q5PSL1"/>
<dbReference type="GO" id="GO:0062193">
    <property type="term" value="F:D-ribose pyranase activity"/>
    <property type="evidence" value="ECO:0007669"/>
    <property type="project" value="UniProtKB-EC"/>
</dbReference>
<dbReference type="GO" id="GO:0042806">
    <property type="term" value="F:fucose binding"/>
    <property type="evidence" value="ECO:0007669"/>
    <property type="project" value="TreeGrafter"/>
</dbReference>
<dbReference type="PANTHER" id="PTHR31690">
    <property type="entry name" value="FUCOSE MUTAROTASE"/>
    <property type="match status" value="1"/>
</dbReference>